<proteinExistence type="predicted"/>
<organism evidence="5 6">
    <name type="scientific">Ensete ventricosum</name>
    <name type="common">Abyssinian banana</name>
    <name type="synonym">Musa ensete</name>
    <dbReference type="NCBI Taxonomy" id="4639"/>
    <lineage>
        <taxon>Eukaryota</taxon>
        <taxon>Viridiplantae</taxon>
        <taxon>Streptophyta</taxon>
        <taxon>Embryophyta</taxon>
        <taxon>Tracheophyta</taxon>
        <taxon>Spermatophyta</taxon>
        <taxon>Magnoliopsida</taxon>
        <taxon>Liliopsida</taxon>
        <taxon>Zingiberales</taxon>
        <taxon>Musaceae</taxon>
        <taxon>Ensete</taxon>
    </lineage>
</organism>
<dbReference type="Pfam" id="PF00400">
    <property type="entry name" value="WD40"/>
    <property type="match status" value="3"/>
</dbReference>
<keyword evidence="1 3" id="KW-0853">WD repeat</keyword>
<feature type="domain" description="F-box" evidence="4">
    <location>
        <begin position="229"/>
        <end position="275"/>
    </location>
</feature>
<dbReference type="Gene3D" id="2.130.10.10">
    <property type="entry name" value="YVTN repeat-like/Quinoprotein amine dehydrogenase"/>
    <property type="match status" value="2"/>
</dbReference>
<dbReference type="Pfam" id="PF00646">
    <property type="entry name" value="F-box"/>
    <property type="match status" value="1"/>
</dbReference>
<dbReference type="SUPFAM" id="SSF81383">
    <property type="entry name" value="F-box domain"/>
    <property type="match status" value="1"/>
</dbReference>
<dbReference type="PANTHER" id="PTHR19855">
    <property type="entry name" value="WD40 REPEAT PROTEIN 12, 37"/>
    <property type="match status" value="1"/>
</dbReference>
<evidence type="ECO:0000256" key="2">
    <source>
        <dbReference type="ARBA" id="ARBA00022737"/>
    </source>
</evidence>
<dbReference type="PROSITE" id="PS50082">
    <property type="entry name" value="WD_REPEATS_2"/>
    <property type="match status" value="2"/>
</dbReference>
<dbReference type="Gene3D" id="1.20.1280.50">
    <property type="match status" value="1"/>
</dbReference>
<evidence type="ECO:0000256" key="3">
    <source>
        <dbReference type="PROSITE-ProRule" id="PRU00221"/>
    </source>
</evidence>
<dbReference type="SUPFAM" id="SSF50978">
    <property type="entry name" value="WD40 repeat-like"/>
    <property type="match status" value="1"/>
</dbReference>
<dbReference type="InterPro" id="IPR001680">
    <property type="entry name" value="WD40_rpt"/>
</dbReference>
<dbReference type="PROSITE" id="PS00678">
    <property type="entry name" value="WD_REPEATS_1"/>
    <property type="match status" value="1"/>
</dbReference>
<dbReference type="PANTHER" id="PTHR19855:SF19">
    <property type="entry name" value="OS04G0619700 PROTEIN"/>
    <property type="match status" value="1"/>
</dbReference>
<reference evidence="5 6" key="1">
    <citation type="journal article" date="2014" name="Agronomy (Basel)">
        <title>A Draft Genome Sequence for Ensete ventricosum, the Drought-Tolerant Tree Against Hunger.</title>
        <authorList>
            <person name="Harrison J."/>
            <person name="Moore K.A."/>
            <person name="Paszkiewicz K."/>
            <person name="Jones T."/>
            <person name="Grant M."/>
            <person name="Ambacheew D."/>
            <person name="Muzemil S."/>
            <person name="Studholme D.J."/>
        </authorList>
    </citation>
    <scope>NUCLEOTIDE SEQUENCE [LARGE SCALE GENOMIC DNA]</scope>
</reference>
<comment type="caution">
    <text evidence="5">The sequence shown here is derived from an EMBL/GenBank/DDBJ whole genome shotgun (WGS) entry which is preliminary data.</text>
</comment>
<evidence type="ECO:0000313" key="6">
    <source>
        <dbReference type="Proteomes" id="UP000287651"/>
    </source>
</evidence>
<dbReference type="InterPro" id="IPR036322">
    <property type="entry name" value="WD40_repeat_dom_sf"/>
</dbReference>
<dbReference type="InterPro" id="IPR036047">
    <property type="entry name" value="F-box-like_dom_sf"/>
</dbReference>
<protein>
    <recommendedName>
        <fullName evidence="4">F-box domain-containing protein</fullName>
    </recommendedName>
</protein>
<dbReference type="SMART" id="SM00256">
    <property type="entry name" value="FBOX"/>
    <property type="match status" value="1"/>
</dbReference>
<feature type="repeat" description="WD" evidence="3">
    <location>
        <begin position="419"/>
        <end position="449"/>
    </location>
</feature>
<dbReference type="InterPro" id="IPR001810">
    <property type="entry name" value="F-box_dom"/>
</dbReference>
<name>A0A427AYY2_ENSVE</name>
<keyword evidence="2" id="KW-0677">Repeat</keyword>
<gene>
    <name evidence="5" type="ORF">B296_00000576</name>
</gene>
<accession>A0A427AYY2</accession>
<dbReference type="SMART" id="SM00320">
    <property type="entry name" value="WD40"/>
    <property type="match status" value="6"/>
</dbReference>
<dbReference type="InterPro" id="IPR019775">
    <property type="entry name" value="WD40_repeat_CS"/>
</dbReference>
<dbReference type="EMBL" id="AMZH03000908">
    <property type="protein sequence ID" value="RRT81451.1"/>
    <property type="molecule type" value="Genomic_DNA"/>
</dbReference>
<feature type="repeat" description="WD" evidence="3">
    <location>
        <begin position="323"/>
        <end position="364"/>
    </location>
</feature>
<sequence length="713" mass="78821">MVGVLFSFRLEVPDCAEYGFIGFSGPYAVPRATYYFMSRSVHQVSRLRNETPTAEISFFSIHCKSGCRFVDDDGDGDRGFTYRKRSPTEALGCFRLYGSNPTEKSSARVLSRDRIVASDFVVPSSHHPTSQLPANLTPSVPVELREEISSKLDSFMALEWRDIDESSPKKFVASPWDDEVPLAGVTTQGSCATSRPKCSKKSSSLVTLKKGDSKFGSATADNSSPDGQLRSFTDLPATLVSEILQRLDVHDLGVVSCVSSLLNSIATDHCGWKGFYCERWGSPAGVDAPAGPGFRDQRSWKELFVEREFRSKSFMGRFSIDVLHGHTEAVRAVFLLQTAKLIFTGGYDSVIRMWDMEEGLSIAVSRPLGCTIRAITADLELLVAGGTDAFLQCWRAIKGHPHLFDIAGFSVNQNPGFRLWGHEGPVTCLALDLTRIYSGSWDMSVRVWDRAHCKCLKILRHEDWVWSLAPRHGTVASTAGRDAYVWDTDSGCLRIVIHNSHVGNAYSLTRSCLGDLLFTGGEDGAIHMYEIGHNCNVEDIKPSATWVPHTGAVHSLSFEFPWVVSSSTDGRVALIDVRKLLKSGRSQSPRQHSKTRFSAPDAVEAPQRMLHGFGCNLFSVDIGADRIICGGEEGVVRIWNFSQALEIAKRVEALRSVRLENRMRQRKAHIKMGGNGARSDQCSVAAKRNQLNRENTGIWHSKRGMSPCGKLKA</sequence>
<evidence type="ECO:0000313" key="5">
    <source>
        <dbReference type="EMBL" id="RRT81451.1"/>
    </source>
</evidence>
<dbReference type="AlphaFoldDB" id="A0A427AYY2"/>
<dbReference type="PROSITE" id="PS50181">
    <property type="entry name" value="FBOX"/>
    <property type="match status" value="1"/>
</dbReference>
<evidence type="ECO:0000256" key="1">
    <source>
        <dbReference type="ARBA" id="ARBA00022574"/>
    </source>
</evidence>
<evidence type="ECO:0000259" key="4">
    <source>
        <dbReference type="PROSITE" id="PS50181"/>
    </source>
</evidence>
<dbReference type="PROSITE" id="PS50294">
    <property type="entry name" value="WD_REPEATS_REGION"/>
    <property type="match status" value="2"/>
</dbReference>
<dbReference type="Proteomes" id="UP000287651">
    <property type="component" value="Unassembled WGS sequence"/>
</dbReference>
<dbReference type="InterPro" id="IPR015943">
    <property type="entry name" value="WD40/YVTN_repeat-like_dom_sf"/>
</dbReference>